<dbReference type="InterPro" id="IPR036322">
    <property type="entry name" value="WD40_repeat_dom_sf"/>
</dbReference>
<feature type="region of interest" description="Disordered" evidence="2">
    <location>
        <begin position="35"/>
        <end position="70"/>
    </location>
</feature>
<evidence type="ECO:0000256" key="1">
    <source>
        <dbReference type="SAM" id="Coils"/>
    </source>
</evidence>
<sequence length="645" mass="69354">MASTSKRKKELERRVQALSDRRVQVSLDAFLKVDLSSKKRQAGEGPEEHEDTHGKRPKAALGEAPSASVASVPAALVENDGHGERVDCEGRNNFKLTLDLRKVTPEEERNMMVDKVFRLASKSERGRPSWFGRTLDLGKLSLGRSPPTRAYSLHNLKYGLLGRVRTRCAPSFGPPGDGYFGRATRVSLDSRGAIAAVGMTTGICIVHRTTDVRAEARSSSSGAVPILAINAGHGAVRDVQWNPRDENEIAVATGYGRQIRIYDLSRWQLGAAPTRTLNAAMGPSSRAPHPHRGVVSVKHLESMGRYVVAGGTANGELLLWDTRCKFRSSEAELHDLTRPAGDPFGCKAIDWATREEGYQNSLSKMFKTKESLQSRCSLRRGPHAVVSVLECGNHAGVIHACTAKGEILSWDTRKRRTAGFFSSVSSGGGGDYFHPLSDTEGPVSIAQEITRAVMEAPPEGTPDPKSAIVSLWSPSQLVGARPDPADPRRVAFTLSTGVVSVAHATSRGFKVTKVILDTHNRSDFGKVADDGWKNLPASVRNDPRVAREGRYEEGWDAEEVAVSEWTLGGEALASLESRAGNRTLKLHDASGPGLYPEKPPVPVSLGVNAGHCLASHPGSDEIFLGAGLGDLMVVCPGVHAAGDGM</sequence>
<dbReference type="SUPFAM" id="SSF50978">
    <property type="entry name" value="WD40 repeat-like"/>
    <property type="match status" value="1"/>
</dbReference>
<feature type="coiled-coil region" evidence="1">
    <location>
        <begin position="1"/>
        <end position="28"/>
    </location>
</feature>
<evidence type="ECO:0000313" key="3">
    <source>
        <dbReference type="EMBL" id="WZN66174.1"/>
    </source>
</evidence>
<dbReference type="AlphaFoldDB" id="A0AAX4PJR6"/>
<evidence type="ECO:0000313" key="4">
    <source>
        <dbReference type="Proteomes" id="UP001472866"/>
    </source>
</evidence>
<gene>
    <name evidence="3" type="ORF">HKI87_14g77390</name>
</gene>
<dbReference type="EMBL" id="CP151514">
    <property type="protein sequence ID" value="WZN66174.1"/>
    <property type="molecule type" value="Genomic_DNA"/>
</dbReference>
<proteinExistence type="predicted"/>
<organism evidence="3 4">
    <name type="scientific">Chloropicon roscoffensis</name>
    <dbReference type="NCBI Taxonomy" id="1461544"/>
    <lineage>
        <taxon>Eukaryota</taxon>
        <taxon>Viridiplantae</taxon>
        <taxon>Chlorophyta</taxon>
        <taxon>Chloropicophyceae</taxon>
        <taxon>Chloropicales</taxon>
        <taxon>Chloropicaceae</taxon>
        <taxon>Chloropicon</taxon>
    </lineage>
</organism>
<dbReference type="Proteomes" id="UP001472866">
    <property type="component" value="Chromosome 14"/>
</dbReference>
<protein>
    <submittedName>
        <fullName evidence="3">Uncharacterized protein</fullName>
    </submittedName>
</protein>
<keyword evidence="4" id="KW-1185">Reference proteome</keyword>
<keyword evidence="1" id="KW-0175">Coiled coil</keyword>
<accession>A0AAX4PJR6</accession>
<dbReference type="InterPro" id="IPR015943">
    <property type="entry name" value="WD40/YVTN_repeat-like_dom_sf"/>
</dbReference>
<name>A0AAX4PJR6_9CHLO</name>
<evidence type="ECO:0000256" key="2">
    <source>
        <dbReference type="SAM" id="MobiDB-lite"/>
    </source>
</evidence>
<reference evidence="3 4" key="1">
    <citation type="submission" date="2024-03" db="EMBL/GenBank/DDBJ databases">
        <title>Complete genome sequence of the green alga Chloropicon roscoffensis RCC1871.</title>
        <authorList>
            <person name="Lemieux C."/>
            <person name="Pombert J.-F."/>
            <person name="Otis C."/>
            <person name="Turmel M."/>
        </authorList>
    </citation>
    <scope>NUCLEOTIDE SEQUENCE [LARGE SCALE GENOMIC DNA]</scope>
    <source>
        <strain evidence="3 4">RCC1871</strain>
    </source>
</reference>
<dbReference type="Gene3D" id="2.130.10.10">
    <property type="entry name" value="YVTN repeat-like/Quinoprotein amine dehydrogenase"/>
    <property type="match status" value="1"/>
</dbReference>